<evidence type="ECO:0000256" key="3">
    <source>
        <dbReference type="ARBA" id="ARBA00012759"/>
    </source>
</evidence>
<dbReference type="CTD" id="9101"/>
<dbReference type="Gene3D" id="3.40.250.10">
    <property type="entry name" value="Rhodanese-like domain"/>
    <property type="match status" value="1"/>
</dbReference>
<dbReference type="GO" id="GO:0016579">
    <property type="term" value="P:protein deubiquitination"/>
    <property type="evidence" value="ECO:0007669"/>
    <property type="project" value="InterPro"/>
</dbReference>
<dbReference type="InterPro" id="IPR038765">
    <property type="entry name" value="Papain-like_cys_pep_sf"/>
</dbReference>
<proteinExistence type="inferred from homology"/>
<dbReference type="InterPro" id="IPR001763">
    <property type="entry name" value="Rhodanese-like_dom"/>
</dbReference>
<keyword evidence="4" id="KW-0175">Coiled coil</keyword>
<evidence type="ECO:0000313" key="9">
    <source>
        <dbReference type="RefSeq" id="XP_024943566.1"/>
    </source>
</evidence>
<comment type="catalytic activity">
    <reaction evidence="1">
        <text>Thiol-dependent hydrolysis of ester, thioester, amide, peptide and isopeptide bonds formed by the C-terminal Gly of ubiquitin (a 76-residue protein attached to proteins as an intracellular targeting signal).</text>
        <dbReference type="EC" id="3.4.19.12"/>
    </reaction>
</comment>
<dbReference type="PROSITE" id="PS50206">
    <property type="entry name" value="RHODANESE_3"/>
    <property type="match status" value="1"/>
</dbReference>
<dbReference type="PROSITE" id="PS50235">
    <property type="entry name" value="USP_3"/>
    <property type="match status" value="1"/>
</dbReference>
<dbReference type="PANTHER" id="PTHR21646:SF46">
    <property type="entry name" value="UBIQUITIN CARBOXYL-TERMINAL HYDROLASE"/>
    <property type="match status" value="1"/>
</dbReference>
<feature type="domain" description="Rhodanese" evidence="6">
    <location>
        <begin position="181"/>
        <end position="304"/>
    </location>
</feature>
<comment type="similarity">
    <text evidence="2">Belongs to the peptidase C19 family.</text>
</comment>
<dbReference type="EC" id="3.4.19.12" evidence="3"/>
<dbReference type="InterPro" id="IPR018200">
    <property type="entry name" value="USP_CS"/>
</dbReference>
<feature type="coiled-coil region" evidence="4">
    <location>
        <begin position="527"/>
        <end position="561"/>
    </location>
</feature>
<evidence type="ECO:0000259" key="7">
    <source>
        <dbReference type="PROSITE" id="PS50235"/>
    </source>
</evidence>
<dbReference type="AlphaFoldDB" id="A0AAJ7W4F3"/>
<feature type="region of interest" description="Disordered" evidence="5">
    <location>
        <begin position="609"/>
        <end position="641"/>
    </location>
</feature>
<dbReference type="SUPFAM" id="SSF54001">
    <property type="entry name" value="Cysteine proteinases"/>
    <property type="match status" value="1"/>
</dbReference>
<keyword evidence="8" id="KW-1185">Reference proteome</keyword>
<evidence type="ECO:0000313" key="10">
    <source>
        <dbReference type="RefSeq" id="XP_024943567.1"/>
    </source>
</evidence>
<feature type="compositionally biased region" description="Low complexity" evidence="5">
    <location>
        <begin position="672"/>
        <end position="687"/>
    </location>
</feature>
<feature type="domain" description="USP" evidence="7">
    <location>
        <begin position="714"/>
        <end position="1045"/>
    </location>
</feature>
<dbReference type="Pfam" id="PF00581">
    <property type="entry name" value="Rhodanese"/>
    <property type="match status" value="1"/>
</dbReference>
<sequence length="1053" mass="121379">MSNNIKKHRTQYSSLNQLNDESKISYKGKRPWDVYKRLSTIRSLADKHRATGNEEQAYIFFKRWLNCVNWLKTTKEYKDDKVIYATSFPDSQVNEVKKTIDDLGQSLQKCYNIENNIKASAISDTISDMQLDIEPLSEKDINALGKDLILSFPETPTEDPLTGDSDETITCVQLYQLMQKLENRILLIDIRGAEDFQSSQINSNRIINIPASQIKLGVLASHFEKYLRKDKHALELFKCRGAQYVDTVVLLDWNTNQKSLSSSNRLTVFKKILKEWDPGMPYKKITILDGGYSEWLNSYPAFTTNPNIKSPNTHEDAMDEILEEVEYPDWLHSDDEDNPLKSMQIKPMPPRNLKPNLSDIKQTVRDKPSLENQVMDNTRSSYIISNTHSHTNYPDHAQSYADSNKFKHIENIFDLQENQKKTSHSLKNESSDVDIVLIEQDEKTLQSKKSSNKSSINESTIPKPIVDRSSKPTSLTMNNNDSEAVMVLMRRLNEVTKSQEKYEKVKFNLESELFRRYDDETRYSNEEHEIESRINQLGSNLEDMRKQNPEIRQELAKFQKDDVILNPAHQKEKVKLDLSIGSAEQRLREIAIERKKLYGKVPEREEKKKFLIKKPNEDEIHKEPLKMDGPSSNGGLKRSYSSPNLAQVKKLKLQHQLDDRKVPEVDRSSKPQQQNNRNQAGLNNNSNVKYAPISWRDREQRMDPVFRTVHPGITGLKNLGNSCYMNSIIQCLSNTACLAKYFNDNMYLDELNTSNENGTQGQVAEEVAQVIKALWRGQYKSISPRDLKVVIGQYKLQFESYEQQDSHEFLTFLLDWMHNDLKRKVKVRIDRPLSVAEKEWDKAMGNQRSIISDLFFGQLRSSIFCATCGNSSTTYETFNSLTMSLPHSNRCTLNDCIKKFVSGQKVSGWKCPSCKVAREATKKFDFVKLAPIVVVHLNRFGESDGWLEKRNTAVDFPLTGFNLKPYLVTDGDNTTTATNPHHYNYNLYAMSNHYGTMEGGHYTAFCRSATQNKWYKYDDHTVTEVSPGQVKSQNASAYLLFYTSFPNDPYTFI</sequence>
<dbReference type="PROSITE" id="PS00972">
    <property type="entry name" value="USP_1"/>
    <property type="match status" value="1"/>
</dbReference>
<organism evidence="8 10">
    <name type="scientific">Cephus cinctus</name>
    <name type="common">Wheat stem sawfly</name>
    <dbReference type="NCBI Taxonomy" id="211228"/>
    <lineage>
        <taxon>Eukaryota</taxon>
        <taxon>Metazoa</taxon>
        <taxon>Ecdysozoa</taxon>
        <taxon>Arthropoda</taxon>
        <taxon>Hexapoda</taxon>
        <taxon>Insecta</taxon>
        <taxon>Pterygota</taxon>
        <taxon>Neoptera</taxon>
        <taxon>Endopterygota</taxon>
        <taxon>Hymenoptera</taxon>
        <taxon>Cephoidea</taxon>
        <taxon>Cephidae</taxon>
        <taxon>Cephus</taxon>
    </lineage>
</organism>
<dbReference type="InterPro" id="IPR001394">
    <property type="entry name" value="Peptidase_C19_UCH"/>
</dbReference>
<dbReference type="Pfam" id="PF00443">
    <property type="entry name" value="UCH"/>
    <property type="match status" value="1"/>
</dbReference>
<feature type="region of interest" description="Disordered" evidence="5">
    <location>
        <begin position="443"/>
        <end position="478"/>
    </location>
</feature>
<dbReference type="InterPro" id="IPR036873">
    <property type="entry name" value="Rhodanese-like_dom_sf"/>
</dbReference>
<dbReference type="InterPro" id="IPR015063">
    <property type="entry name" value="USP8_dimer"/>
</dbReference>
<evidence type="ECO:0000256" key="2">
    <source>
        <dbReference type="ARBA" id="ARBA00009085"/>
    </source>
</evidence>
<dbReference type="InterPro" id="IPR050185">
    <property type="entry name" value="Ub_carboxyl-term_hydrolase"/>
</dbReference>
<dbReference type="SUPFAM" id="SSF140856">
    <property type="entry name" value="USP8 N-terminal domain-like"/>
    <property type="match status" value="1"/>
</dbReference>
<dbReference type="Proteomes" id="UP000694920">
    <property type="component" value="Unplaced"/>
</dbReference>
<reference evidence="9 10" key="1">
    <citation type="submission" date="2025-04" db="UniProtKB">
        <authorList>
            <consortium name="RefSeq"/>
        </authorList>
    </citation>
    <scope>IDENTIFICATION</scope>
</reference>
<feature type="region of interest" description="Disordered" evidence="5">
    <location>
        <begin position="653"/>
        <end position="688"/>
    </location>
</feature>
<dbReference type="RefSeq" id="XP_024943566.1">
    <property type="nucleotide sequence ID" value="XM_025087798.1"/>
</dbReference>
<evidence type="ECO:0000313" key="8">
    <source>
        <dbReference type="Proteomes" id="UP000694920"/>
    </source>
</evidence>
<accession>A0AAJ7W4F3</accession>
<dbReference type="Pfam" id="PF08969">
    <property type="entry name" value="USP8_dimer"/>
    <property type="match status" value="1"/>
</dbReference>
<dbReference type="Gene3D" id="1.20.58.80">
    <property type="entry name" value="Phosphotransferase system, lactose/cellobiose-type IIA subunit"/>
    <property type="match status" value="1"/>
</dbReference>
<gene>
    <name evidence="9 10" type="primary">LOC107270449</name>
</gene>
<feature type="compositionally biased region" description="Polar residues" evidence="5">
    <location>
        <begin position="630"/>
        <end position="641"/>
    </location>
</feature>
<keyword evidence="9 10" id="KW-0378">Hydrolase</keyword>
<dbReference type="GO" id="GO:0004843">
    <property type="term" value="F:cysteine-type deubiquitinase activity"/>
    <property type="evidence" value="ECO:0007669"/>
    <property type="project" value="UniProtKB-EC"/>
</dbReference>
<dbReference type="SUPFAM" id="SSF52821">
    <property type="entry name" value="Rhodanese/Cell cycle control phosphatase"/>
    <property type="match status" value="1"/>
</dbReference>
<feature type="compositionally biased region" description="Basic and acidic residues" evidence="5">
    <location>
        <begin position="655"/>
        <end position="669"/>
    </location>
</feature>
<name>A0AAJ7W4F3_CEPCN</name>
<evidence type="ECO:0000256" key="1">
    <source>
        <dbReference type="ARBA" id="ARBA00000707"/>
    </source>
</evidence>
<evidence type="ECO:0000259" key="6">
    <source>
        <dbReference type="PROSITE" id="PS50206"/>
    </source>
</evidence>
<dbReference type="KEGG" id="ccin:107270449"/>
<dbReference type="PROSITE" id="PS00973">
    <property type="entry name" value="USP_2"/>
    <property type="match status" value="1"/>
</dbReference>
<dbReference type="GeneID" id="107270449"/>
<dbReference type="CDD" id="cd02674">
    <property type="entry name" value="Peptidase_C19R"/>
    <property type="match status" value="1"/>
</dbReference>
<dbReference type="Gene3D" id="3.90.70.10">
    <property type="entry name" value="Cysteine proteinases"/>
    <property type="match status" value="1"/>
</dbReference>
<dbReference type="PANTHER" id="PTHR21646">
    <property type="entry name" value="UBIQUITIN CARBOXYL-TERMINAL HYDROLASE"/>
    <property type="match status" value="1"/>
</dbReference>
<dbReference type="InterPro" id="IPR028889">
    <property type="entry name" value="USP"/>
</dbReference>
<protein>
    <recommendedName>
        <fullName evidence="3">ubiquitinyl hydrolase 1</fullName>
        <ecNumber evidence="3">3.4.19.12</ecNumber>
    </recommendedName>
</protein>
<feature type="compositionally biased region" description="Basic and acidic residues" evidence="5">
    <location>
        <begin position="609"/>
        <end position="626"/>
    </location>
</feature>
<dbReference type="RefSeq" id="XP_024943567.1">
    <property type="nucleotide sequence ID" value="XM_025087799.1"/>
</dbReference>
<evidence type="ECO:0000256" key="4">
    <source>
        <dbReference type="SAM" id="Coils"/>
    </source>
</evidence>
<evidence type="ECO:0000256" key="5">
    <source>
        <dbReference type="SAM" id="MobiDB-lite"/>
    </source>
</evidence>